<accession>A0ACB7T8R2</accession>
<name>A0ACB7T8R2_HYAAI</name>
<evidence type="ECO:0000313" key="2">
    <source>
        <dbReference type="Proteomes" id="UP000821845"/>
    </source>
</evidence>
<evidence type="ECO:0000313" key="1">
    <source>
        <dbReference type="EMBL" id="KAH6942513.1"/>
    </source>
</evidence>
<dbReference type="EMBL" id="CM023490">
    <property type="protein sequence ID" value="KAH6942513.1"/>
    <property type="molecule type" value="Genomic_DNA"/>
</dbReference>
<gene>
    <name evidence="1" type="ORF">HPB50_006938</name>
</gene>
<sequence length="481" mass="53274">MATFPASFLALEAVDIDALATIGVELDEEIRVKVDSMCTVPMLRASLIKSARSIQRPVITTLLVVPPDCFCHQRNSHETLFVKFRGENTHPLALNHSPLAQHGRVSCVVRIVRARDRRDRLQGESLTLAASPRCRAENTGTTGTRKVFWELWIASLCALAMSTSPVLWNVEIPSPPARSDFGSCDPLDGRRPKMHGTPPAHGDLVINVTLLLPALHQGVRESVKYLQKHGFQKSKYENVTWPRLRRRPGAREYETAAYASQFATEYIARRLKLPPDDVHEAVKCVDVRDTALGRICPRDLVSEEDLVCPRRALHYRTPDGSCNNFDRPSWGATFSTLVRLLPARYADGISRPRTSVSGSPLPSGRLVSQTLTTLRDRSGSGSSSEDPRVTLMLMQWGQLVDHDVTLTTLSVSRSGFPPRCCRPLMSPEGRAPGVHGHRGVVAGPVLPQVRRDVHGVQPLGARRQARLQVGYDTTRLCCCDE</sequence>
<proteinExistence type="predicted"/>
<dbReference type="Proteomes" id="UP000821845">
    <property type="component" value="Chromosome 10"/>
</dbReference>
<organism evidence="1 2">
    <name type="scientific">Hyalomma asiaticum</name>
    <name type="common">Tick</name>
    <dbReference type="NCBI Taxonomy" id="266040"/>
    <lineage>
        <taxon>Eukaryota</taxon>
        <taxon>Metazoa</taxon>
        <taxon>Ecdysozoa</taxon>
        <taxon>Arthropoda</taxon>
        <taxon>Chelicerata</taxon>
        <taxon>Arachnida</taxon>
        <taxon>Acari</taxon>
        <taxon>Parasitiformes</taxon>
        <taxon>Ixodida</taxon>
        <taxon>Ixodoidea</taxon>
        <taxon>Ixodidae</taxon>
        <taxon>Hyalomminae</taxon>
        <taxon>Hyalomma</taxon>
    </lineage>
</organism>
<keyword evidence="2" id="KW-1185">Reference proteome</keyword>
<reference evidence="1" key="1">
    <citation type="submission" date="2020-05" db="EMBL/GenBank/DDBJ databases">
        <title>Large-scale comparative analyses of tick genomes elucidate their genetic diversity and vector capacities.</title>
        <authorList>
            <person name="Jia N."/>
            <person name="Wang J."/>
            <person name="Shi W."/>
            <person name="Du L."/>
            <person name="Sun Y."/>
            <person name="Zhan W."/>
            <person name="Jiang J."/>
            <person name="Wang Q."/>
            <person name="Zhang B."/>
            <person name="Ji P."/>
            <person name="Sakyi L.B."/>
            <person name="Cui X."/>
            <person name="Yuan T."/>
            <person name="Jiang B."/>
            <person name="Yang W."/>
            <person name="Lam T.T.-Y."/>
            <person name="Chang Q."/>
            <person name="Ding S."/>
            <person name="Wang X."/>
            <person name="Zhu J."/>
            <person name="Ruan X."/>
            <person name="Zhao L."/>
            <person name="Wei J."/>
            <person name="Que T."/>
            <person name="Du C."/>
            <person name="Cheng J."/>
            <person name="Dai P."/>
            <person name="Han X."/>
            <person name="Huang E."/>
            <person name="Gao Y."/>
            <person name="Liu J."/>
            <person name="Shao H."/>
            <person name="Ye R."/>
            <person name="Li L."/>
            <person name="Wei W."/>
            <person name="Wang X."/>
            <person name="Wang C."/>
            <person name="Yang T."/>
            <person name="Huo Q."/>
            <person name="Li W."/>
            <person name="Guo W."/>
            <person name="Chen H."/>
            <person name="Zhou L."/>
            <person name="Ni X."/>
            <person name="Tian J."/>
            <person name="Zhou Y."/>
            <person name="Sheng Y."/>
            <person name="Liu T."/>
            <person name="Pan Y."/>
            <person name="Xia L."/>
            <person name="Li J."/>
            <person name="Zhao F."/>
            <person name="Cao W."/>
        </authorList>
    </citation>
    <scope>NUCLEOTIDE SEQUENCE</scope>
    <source>
        <strain evidence="1">Hyas-2018</strain>
    </source>
</reference>
<comment type="caution">
    <text evidence="1">The sequence shown here is derived from an EMBL/GenBank/DDBJ whole genome shotgun (WGS) entry which is preliminary data.</text>
</comment>
<protein>
    <submittedName>
        <fullName evidence="1">Uncharacterized protein</fullName>
    </submittedName>
</protein>